<reference evidence="2 3" key="1">
    <citation type="submission" date="2016-12" db="EMBL/GenBank/DDBJ databases">
        <title>Draft Genome Sequence of Mercury Resistant Pseudomonas DRA525.</title>
        <authorList>
            <person name="Drace K.M."/>
        </authorList>
    </citation>
    <scope>NUCLEOTIDE SEQUENCE [LARGE SCALE GENOMIC DNA]</scope>
    <source>
        <strain evidence="2 3">DRA525</strain>
    </source>
</reference>
<evidence type="ECO:0000259" key="1">
    <source>
        <dbReference type="Pfam" id="PF08241"/>
    </source>
</evidence>
<feature type="domain" description="Methyltransferase type 11" evidence="1">
    <location>
        <begin position="9"/>
        <end position="60"/>
    </location>
</feature>
<dbReference type="GO" id="GO:0008757">
    <property type="term" value="F:S-adenosylmethionine-dependent methyltransferase activity"/>
    <property type="evidence" value="ECO:0007669"/>
    <property type="project" value="InterPro"/>
</dbReference>
<name>A0A1L5PTX6_PSEPU</name>
<dbReference type="Gene3D" id="3.40.50.150">
    <property type="entry name" value="Vaccinia Virus protein VP39"/>
    <property type="match status" value="1"/>
</dbReference>
<gene>
    <name evidence="2" type="ORF">BL240_20155</name>
</gene>
<evidence type="ECO:0000313" key="3">
    <source>
        <dbReference type="Proteomes" id="UP000185146"/>
    </source>
</evidence>
<evidence type="ECO:0000313" key="2">
    <source>
        <dbReference type="EMBL" id="APO83627.1"/>
    </source>
</evidence>
<protein>
    <recommendedName>
        <fullName evidence="1">Methyltransferase type 11 domain-containing protein</fullName>
    </recommendedName>
</protein>
<dbReference type="SUPFAM" id="SSF53335">
    <property type="entry name" value="S-adenosyl-L-methionine-dependent methyltransferases"/>
    <property type="match status" value="1"/>
</dbReference>
<dbReference type="Pfam" id="PF08241">
    <property type="entry name" value="Methyltransf_11"/>
    <property type="match status" value="1"/>
</dbReference>
<organism evidence="2 3">
    <name type="scientific">Pseudomonas putida</name>
    <name type="common">Arthrobacter siderocapsulatus</name>
    <dbReference type="NCBI Taxonomy" id="303"/>
    <lineage>
        <taxon>Bacteria</taxon>
        <taxon>Pseudomonadati</taxon>
        <taxon>Pseudomonadota</taxon>
        <taxon>Gammaproteobacteria</taxon>
        <taxon>Pseudomonadales</taxon>
        <taxon>Pseudomonadaceae</taxon>
        <taxon>Pseudomonas</taxon>
    </lineage>
</organism>
<dbReference type="CDD" id="cd02440">
    <property type="entry name" value="AdoMet_MTases"/>
    <property type="match status" value="1"/>
</dbReference>
<proteinExistence type="predicted"/>
<dbReference type="Proteomes" id="UP000185146">
    <property type="component" value="Chromosome"/>
</dbReference>
<dbReference type="InterPro" id="IPR013216">
    <property type="entry name" value="Methyltransf_11"/>
</dbReference>
<accession>A0A1L5PTX6</accession>
<dbReference type="AlphaFoldDB" id="A0A1L5PTX6"/>
<dbReference type="EMBL" id="CP018743">
    <property type="protein sequence ID" value="APO83627.1"/>
    <property type="molecule type" value="Genomic_DNA"/>
</dbReference>
<dbReference type="InterPro" id="IPR029063">
    <property type="entry name" value="SAM-dependent_MTases_sf"/>
</dbReference>
<sequence>MDFVVGKGVDVVLTDPYSLPFDSESVDVVVTSSCLEHSEMFWLSFNECLRILKPDGLLFINVPSNGAFHRYPVDCWRFYPDAGSALVTWAKRQGMNPALLESFVAAQDADIWNDFLAVFVKDQHHVDRHPNRMIEAAGSFENGKVFGSEEIFGFAEMPEDIRRLHDAIRQLAEKEGREAVVNDVLEKLLAFTTAQQSPTDGV</sequence>